<dbReference type="SUPFAM" id="SSF46689">
    <property type="entry name" value="Homeodomain-like"/>
    <property type="match status" value="1"/>
</dbReference>
<dbReference type="InterPro" id="IPR001647">
    <property type="entry name" value="HTH_TetR"/>
</dbReference>
<dbReference type="InterPro" id="IPR009057">
    <property type="entry name" value="Homeodomain-like_sf"/>
</dbReference>
<feature type="domain" description="HTH tetR-type" evidence="5">
    <location>
        <begin position="72"/>
        <end position="132"/>
    </location>
</feature>
<dbReference type="RefSeq" id="WP_202381953.1">
    <property type="nucleotide sequence ID" value="NZ_BAAAMA010000002.1"/>
</dbReference>
<dbReference type="Gene3D" id="1.10.357.10">
    <property type="entry name" value="Tetracycline Repressor, domain 2"/>
    <property type="match status" value="1"/>
</dbReference>
<feature type="DNA-binding region" description="H-T-H motif" evidence="4">
    <location>
        <begin position="95"/>
        <end position="114"/>
    </location>
</feature>
<sequence length="259" mass="26293">MAARQSDQGPAGNGEQKLRDAAKALADAAGQLGQSLGVAGASAETGVTKGLLAAAQALAQATAWVEQRAKPLSTREQLMEQAARLFAERGFSGVSLEDIAQAAGFTKGAVYSHFGSKEQVFLAAVRNTIERIEAGLAVLDAGGDAAGLTEAAEGAAPSAVGGVGAPLSSQLSRAGLSAAATLGVEALLFGKRVPEHRAEVRELSAALIAVLARADEGLRDEGLRGSEEPSDERVLARDEAQYAVLALRALLAGIAEPTA</sequence>
<keyword evidence="2 4" id="KW-0238">DNA-binding</keyword>
<dbReference type="Proteomes" id="UP001646141">
    <property type="component" value="Unassembled WGS sequence"/>
</dbReference>
<dbReference type="InterPro" id="IPR050109">
    <property type="entry name" value="HTH-type_TetR-like_transc_reg"/>
</dbReference>
<name>A0ABS1SPN4_9MICO</name>
<comment type="caution">
    <text evidence="6">The sequence shown here is derived from an EMBL/GenBank/DDBJ whole genome shotgun (WGS) entry which is preliminary data.</text>
</comment>
<gene>
    <name evidence="6" type="ORF">D3226_07855</name>
</gene>
<evidence type="ECO:0000256" key="4">
    <source>
        <dbReference type="PROSITE-ProRule" id="PRU00335"/>
    </source>
</evidence>
<keyword evidence="3" id="KW-0804">Transcription</keyword>
<evidence type="ECO:0000259" key="5">
    <source>
        <dbReference type="PROSITE" id="PS50977"/>
    </source>
</evidence>
<organism evidence="6 7">
    <name type="scientific">Leucobacter chromiireducens subsp. chromiireducens</name>
    <dbReference type="NCBI Taxonomy" id="660067"/>
    <lineage>
        <taxon>Bacteria</taxon>
        <taxon>Bacillati</taxon>
        <taxon>Actinomycetota</taxon>
        <taxon>Actinomycetes</taxon>
        <taxon>Micrococcales</taxon>
        <taxon>Microbacteriaceae</taxon>
        <taxon>Leucobacter</taxon>
    </lineage>
</organism>
<keyword evidence="1" id="KW-0805">Transcription regulation</keyword>
<dbReference type="PANTHER" id="PTHR30055:SF234">
    <property type="entry name" value="HTH-TYPE TRANSCRIPTIONAL REGULATOR BETI"/>
    <property type="match status" value="1"/>
</dbReference>
<evidence type="ECO:0000313" key="7">
    <source>
        <dbReference type="Proteomes" id="UP001646141"/>
    </source>
</evidence>
<reference evidence="6 7" key="1">
    <citation type="submission" date="2018-09" db="EMBL/GenBank/DDBJ databases">
        <title>Comparative genomics of Leucobacter spp.</title>
        <authorList>
            <person name="Reis A.C."/>
            <person name="Kolvenbach B.A."/>
            <person name="Corvini P.F.X."/>
            <person name="Nunes O.C."/>
        </authorList>
    </citation>
    <scope>NUCLEOTIDE SEQUENCE [LARGE SCALE GENOMIC DNA]</scope>
    <source>
        <strain evidence="6 7">L-1</strain>
    </source>
</reference>
<accession>A0ABS1SPN4</accession>
<protein>
    <submittedName>
        <fullName evidence="6">TetR family transcriptional regulator</fullName>
    </submittedName>
</protein>
<evidence type="ECO:0000256" key="2">
    <source>
        <dbReference type="ARBA" id="ARBA00023125"/>
    </source>
</evidence>
<evidence type="ECO:0000313" key="6">
    <source>
        <dbReference type="EMBL" id="MBL3689875.1"/>
    </source>
</evidence>
<keyword evidence="7" id="KW-1185">Reference proteome</keyword>
<dbReference type="PROSITE" id="PS50977">
    <property type="entry name" value="HTH_TETR_2"/>
    <property type="match status" value="1"/>
</dbReference>
<dbReference type="Pfam" id="PF00440">
    <property type="entry name" value="TetR_N"/>
    <property type="match status" value="1"/>
</dbReference>
<proteinExistence type="predicted"/>
<dbReference type="EMBL" id="QYAD01000002">
    <property type="protein sequence ID" value="MBL3689875.1"/>
    <property type="molecule type" value="Genomic_DNA"/>
</dbReference>
<evidence type="ECO:0000256" key="3">
    <source>
        <dbReference type="ARBA" id="ARBA00023163"/>
    </source>
</evidence>
<dbReference type="PANTHER" id="PTHR30055">
    <property type="entry name" value="HTH-TYPE TRANSCRIPTIONAL REGULATOR RUTR"/>
    <property type="match status" value="1"/>
</dbReference>
<evidence type="ECO:0000256" key="1">
    <source>
        <dbReference type="ARBA" id="ARBA00023015"/>
    </source>
</evidence>
<dbReference type="PRINTS" id="PR00455">
    <property type="entry name" value="HTHTETR"/>
</dbReference>